<feature type="domain" description="Saccharopine dehydrogenase NADP binding" evidence="1">
    <location>
        <begin position="4"/>
        <end position="131"/>
    </location>
</feature>
<dbReference type="OrthoDB" id="528778at2"/>
<dbReference type="PATRIC" id="fig|187330.3.peg.3585"/>
<dbReference type="Pfam" id="PF03435">
    <property type="entry name" value="Sacchrp_dh_NADP"/>
    <property type="match status" value="1"/>
</dbReference>
<dbReference type="PANTHER" id="PTHR43796:SF2">
    <property type="entry name" value="CARBOXYNORSPERMIDINE SYNTHASE"/>
    <property type="match status" value="1"/>
</dbReference>
<evidence type="ECO:0000313" key="3">
    <source>
        <dbReference type="Proteomes" id="UP000037848"/>
    </source>
</evidence>
<name>A0A0N1EMU3_9GAMM</name>
<proteinExistence type="predicted"/>
<gene>
    <name evidence="2" type="ORF">ADS77_07735</name>
</gene>
<dbReference type="Gene3D" id="3.40.50.720">
    <property type="entry name" value="NAD(P)-binding Rossmann-like Domain"/>
    <property type="match status" value="1"/>
</dbReference>
<dbReference type="Gene3D" id="3.30.360.10">
    <property type="entry name" value="Dihydrodipicolinate Reductase, domain 2"/>
    <property type="match status" value="1"/>
</dbReference>
<reference evidence="2 3" key="1">
    <citation type="submission" date="2015-08" db="EMBL/GenBank/DDBJ databases">
        <title>Draft Genome Sequence of Pseudoalteromonas porphyrae UCD-SED14.</title>
        <authorList>
            <person name="Coil D.A."/>
            <person name="Jospin G."/>
            <person name="Lee R.D."/>
            <person name="Eisen J.A."/>
        </authorList>
    </citation>
    <scope>NUCLEOTIDE SEQUENCE [LARGE SCALE GENOMIC DNA]</scope>
    <source>
        <strain evidence="2 3">UCD-SED14</strain>
    </source>
</reference>
<protein>
    <submittedName>
        <fullName evidence="2">Saccharopine dehydrogenase</fullName>
    </submittedName>
</protein>
<accession>A0A0N1EMU3</accession>
<dbReference type="STRING" id="187330.AMS58_02550"/>
<dbReference type="InterPro" id="IPR005097">
    <property type="entry name" value="Sacchrp_dh_NADP-bd"/>
</dbReference>
<dbReference type="EMBL" id="LHPH01000007">
    <property type="protein sequence ID" value="KPH63797.1"/>
    <property type="molecule type" value="Genomic_DNA"/>
</dbReference>
<dbReference type="AlphaFoldDB" id="A0A0N1EMU3"/>
<dbReference type="RefSeq" id="WP_054453768.1">
    <property type="nucleotide sequence ID" value="NZ_LHPH01000007.1"/>
</dbReference>
<dbReference type="Proteomes" id="UP000037848">
    <property type="component" value="Unassembled WGS sequence"/>
</dbReference>
<organism evidence="2 3">
    <name type="scientific">Pseudoalteromonas porphyrae</name>
    <dbReference type="NCBI Taxonomy" id="187330"/>
    <lineage>
        <taxon>Bacteria</taxon>
        <taxon>Pseudomonadati</taxon>
        <taxon>Pseudomonadota</taxon>
        <taxon>Gammaproteobacteria</taxon>
        <taxon>Alteromonadales</taxon>
        <taxon>Pseudoalteromonadaceae</taxon>
        <taxon>Pseudoalteromonas</taxon>
    </lineage>
</organism>
<evidence type="ECO:0000259" key="1">
    <source>
        <dbReference type="Pfam" id="PF03435"/>
    </source>
</evidence>
<sequence length="384" mass="41645">MKTVVVLGGYGNFGKRIVENLAKTAGITILIAGRNNDKAIALAKHLQPKVAAILAPLVIDIFADDFKARLTSLAPFLVIHTSGPFQGQDYRVPNACIECGSHYIDLADDRRFVCDINQLDSKAKEKGVLIVSGASSVPGLSSAVVDHYQNQFSTIESINLAIAPGNKAERGVATVAAILSYTGHPLSVFKSGHWQDVYGWMDSRVNDFGSFVGKRCLANVDVPDLELFPNRYNVSQQVSFQAGLELGILHWTMVGMAYLSKIGIVKSWAPLAKAIVSTSNLFLPFGTQDGAMEVLISGQDHGNKTKQIKWTLYAPKGNGPYIPTLSSIVLAKKLLSSEAFIAKQGVGAIPCAGLFELDDFSHYFDTLGITYQQEMSLDNQVQYI</sequence>
<dbReference type="PANTHER" id="PTHR43796">
    <property type="entry name" value="CARBOXYNORSPERMIDINE SYNTHASE"/>
    <property type="match status" value="1"/>
</dbReference>
<dbReference type="InterPro" id="IPR036291">
    <property type="entry name" value="NAD(P)-bd_dom_sf"/>
</dbReference>
<dbReference type="SUPFAM" id="SSF51735">
    <property type="entry name" value="NAD(P)-binding Rossmann-fold domains"/>
    <property type="match status" value="1"/>
</dbReference>
<keyword evidence="3" id="KW-1185">Reference proteome</keyword>
<comment type="caution">
    <text evidence="2">The sequence shown here is derived from an EMBL/GenBank/DDBJ whole genome shotgun (WGS) entry which is preliminary data.</text>
</comment>
<evidence type="ECO:0000313" key="2">
    <source>
        <dbReference type="EMBL" id="KPH63797.1"/>
    </source>
</evidence>